<protein>
    <recommendedName>
        <fullName evidence="3">Sulfotransferase domain-containing protein</fullName>
    </recommendedName>
</protein>
<dbReference type="PANTHER" id="PTHR11783">
    <property type="entry name" value="SULFOTRANSFERASE SULT"/>
    <property type="match status" value="1"/>
</dbReference>
<evidence type="ECO:0000256" key="1">
    <source>
        <dbReference type="ARBA" id="ARBA00005771"/>
    </source>
</evidence>
<comment type="caution">
    <text evidence="4">The sequence shown here is derived from an EMBL/GenBank/DDBJ whole genome shotgun (WGS) entry which is preliminary data.</text>
</comment>
<organism evidence="4 5">
    <name type="scientific">Pinctada imbricata</name>
    <name type="common">Atlantic pearl-oyster</name>
    <name type="synonym">Pinctada martensii</name>
    <dbReference type="NCBI Taxonomy" id="66713"/>
    <lineage>
        <taxon>Eukaryota</taxon>
        <taxon>Metazoa</taxon>
        <taxon>Spiralia</taxon>
        <taxon>Lophotrochozoa</taxon>
        <taxon>Mollusca</taxon>
        <taxon>Bivalvia</taxon>
        <taxon>Autobranchia</taxon>
        <taxon>Pteriomorphia</taxon>
        <taxon>Pterioida</taxon>
        <taxon>Pterioidea</taxon>
        <taxon>Pteriidae</taxon>
        <taxon>Pinctada</taxon>
    </lineage>
</organism>
<name>A0AA88XEP8_PINIB</name>
<dbReference type="InterPro" id="IPR027417">
    <property type="entry name" value="P-loop_NTPase"/>
</dbReference>
<dbReference type="Pfam" id="PF00685">
    <property type="entry name" value="Sulfotransfer_1"/>
    <property type="match status" value="1"/>
</dbReference>
<gene>
    <name evidence="4" type="ORF">FSP39_000845</name>
</gene>
<dbReference type="GO" id="GO:0008146">
    <property type="term" value="F:sulfotransferase activity"/>
    <property type="evidence" value="ECO:0007669"/>
    <property type="project" value="InterPro"/>
</dbReference>
<evidence type="ECO:0000256" key="2">
    <source>
        <dbReference type="ARBA" id="ARBA00022679"/>
    </source>
</evidence>
<reference evidence="4" key="1">
    <citation type="submission" date="2019-08" db="EMBL/GenBank/DDBJ databases">
        <title>The improved chromosome-level genome for the pearl oyster Pinctada fucata martensii using PacBio sequencing and Hi-C.</title>
        <authorList>
            <person name="Zheng Z."/>
        </authorList>
    </citation>
    <scope>NUCLEOTIDE SEQUENCE</scope>
    <source>
        <strain evidence="4">ZZ-2019</strain>
        <tissue evidence="4">Adductor muscle</tissue>
    </source>
</reference>
<dbReference type="InterPro" id="IPR000863">
    <property type="entry name" value="Sulfotransferase_dom"/>
</dbReference>
<keyword evidence="5" id="KW-1185">Reference proteome</keyword>
<dbReference type="SUPFAM" id="SSF52540">
    <property type="entry name" value="P-loop containing nucleoside triphosphate hydrolases"/>
    <property type="match status" value="1"/>
</dbReference>
<dbReference type="Gene3D" id="3.40.50.300">
    <property type="entry name" value="P-loop containing nucleotide triphosphate hydrolases"/>
    <property type="match status" value="1"/>
</dbReference>
<feature type="domain" description="Sulfotransferase" evidence="3">
    <location>
        <begin position="134"/>
        <end position="387"/>
    </location>
</feature>
<evidence type="ECO:0000313" key="4">
    <source>
        <dbReference type="EMBL" id="KAK3083656.1"/>
    </source>
</evidence>
<evidence type="ECO:0000259" key="3">
    <source>
        <dbReference type="Pfam" id="PF00685"/>
    </source>
</evidence>
<dbReference type="AlphaFoldDB" id="A0AA88XEP8"/>
<dbReference type="EMBL" id="VSWD01000013">
    <property type="protein sequence ID" value="KAK3083656.1"/>
    <property type="molecule type" value="Genomic_DNA"/>
</dbReference>
<comment type="similarity">
    <text evidence="1">Belongs to the sulfotransferase 1 family.</text>
</comment>
<proteinExistence type="inferred from homology"/>
<dbReference type="Proteomes" id="UP001186944">
    <property type="component" value="Unassembled WGS sequence"/>
</dbReference>
<keyword evidence="2" id="KW-0808">Transferase</keyword>
<evidence type="ECO:0000313" key="5">
    <source>
        <dbReference type="Proteomes" id="UP001186944"/>
    </source>
</evidence>
<sequence>MYVIMSPTDIQRGQVVGTLSSLKRFDRARHGVPSSQSVRWQVSRMRLYKNVDWSSTKSSVRLVTLGSYPRIHPKIEMDQQNFYREGHTVRKDGEIEFEMLTIDGIALPEFPPARQPGGYPKRLNEIINMDTRPGDIILATYPKNGTHWMSEILDMLVRGSADYSKEKLVKLMESLPDMEMIYNLQSPRILNTHLPYKWFPRKHIQNGGKIIHCARNPKDTYVSFYHHCSAGMELGPKTKGMTWTQFFDNCVIGKACLYGTWFDYMKEMEQAKKNNKNIYTVHFERIKQDPAKEIKALAAFLELNVSDELLKDITDKCLFENLKKVYEEEKEYPQEIQKMIQRLSEMSPDFKHPNIFRKGMVGDWKSHFTVAQNEQFDALYQTEMKDCNLGDSFQYI</sequence>
<accession>A0AA88XEP8</accession>